<reference evidence="5 6" key="1">
    <citation type="submission" date="2017-11" db="EMBL/GenBank/DDBJ databases">
        <title>Comparitive Functional Genomics of Dry Heat Resistant strains isolated from the Viking Spacecraft.</title>
        <authorList>
            <person name="Seuylemezian A."/>
            <person name="Cooper K."/>
            <person name="Vaishampayan P."/>
        </authorList>
    </citation>
    <scope>NUCLEOTIDE SEQUENCE [LARGE SCALE GENOMIC DNA]</scope>
    <source>
        <strain evidence="5 6">V32-6</strain>
    </source>
</reference>
<dbReference type="GO" id="GO:0005524">
    <property type="term" value="F:ATP binding"/>
    <property type="evidence" value="ECO:0007669"/>
    <property type="project" value="UniProtKB-KW"/>
</dbReference>
<protein>
    <submittedName>
        <fullName evidence="5">ABC transporter</fullName>
    </submittedName>
</protein>
<dbReference type="InterPro" id="IPR017871">
    <property type="entry name" value="ABC_transporter-like_CS"/>
</dbReference>
<proteinExistence type="predicted"/>
<dbReference type="OrthoDB" id="9780431at2"/>
<dbReference type="EMBL" id="PGVE01000069">
    <property type="protein sequence ID" value="PLS02618.1"/>
    <property type="molecule type" value="Genomic_DNA"/>
</dbReference>
<accession>A0A2N5HAT2</accession>
<evidence type="ECO:0000256" key="1">
    <source>
        <dbReference type="ARBA" id="ARBA00022448"/>
    </source>
</evidence>
<comment type="caution">
    <text evidence="5">The sequence shown here is derived from an EMBL/GenBank/DDBJ whole genome shotgun (WGS) entry which is preliminary data.</text>
</comment>
<feature type="domain" description="ABC transporter" evidence="4">
    <location>
        <begin position="5"/>
        <end position="237"/>
    </location>
</feature>
<dbReference type="SMART" id="SM00382">
    <property type="entry name" value="AAA"/>
    <property type="match status" value="1"/>
</dbReference>
<dbReference type="InterPro" id="IPR027417">
    <property type="entry name" value="P-loop_NTPase"/>
</dbReference>
<sequence length="259" mass="29217">MNPLIELKNMTYQAQQKTILDIPSFEIYNGEFLGIMGPNGAGKSTLLKVLSFLEKPSSGEILYRGQTVLNGQAPMELRRRFSVALQQSLLLEGTVFQNIAIGLTLRKTPKPMIKEKVAHWLELFDISHLAKKNALYLSGGEAQRVNLARAMIVEPEILFLDEPFSALDFPTKIRLMEDFKRIMEETRTTAVFVSHDLMEIHYLTNRLSIIVNGQVKQSGPTPLVLEHPNASTQSFLNEWKKFLPALTGSSFKEEKVLKG</sequence>
<dbReference type="SUPFAM" id="SSF52540">
    <property type="entry name" value="P-loop containing nucleoside triphosphate hydrolases"/>
    <property type="match status" value="1"/>
</dbReference>
<dbReference type="PROSITE" id="PS00211">
    <property type="entry name" value="ABC_TRANSPORTER_1"/>
    <property type="match status" value="1"/>
</dbReference>
<evidence type="ECO:0000313" key="5">
    <source>
        <dbReference type="EMBL" id="PLS02618.1"/>
    </source>
</evidence>
<organism evidence="5 6">
    <name type="scientific">Neobacillus cucumis</name>
    <dbReference type="NCBI Taxonomy" id="1740721"/>
    <lineage>
        <taxon>Bacteria</taxon>
        <taxon>Bacillati</taxon>
        <taxon>Bacillota</taxon>
        <taxon>Bacilli</taxon>
        <taxon>Bacillales</taxon>
        <taxon>Bacillaceae</taxon>
        <taxon>Neobacillus</taxon>
    </lineage>
</organism>
<dbReference type="RefSeq" id="WP_101649461.1">
    <property type="nucleotide sequence ID" value="NZ_PGVE01000069.1"/>
</dbReference>
<dbReference type="InterPro" id="IPR003593">
    <property type="entry name" value="AAA+_ATPase"/>
</dbReference>
<dbReference type="PANTHER" id="PTHR42781:SF8">
    <property type="entry name" value="BICARBONATE TRANSPORT ATP-BINDING PROTEIN CMPC"/>
    <property type="match status" value="1"/>
</dbReference>
<dbReference type="InterPro" id="IPR050093">
    <property type="entry name" value="ABC_SmlMolc_Importer"/>
</dbReference>
<keyword evidence="1" id="KW-0813">Transport</keyword>
<evidence type="ECO:0000313" key="6">
    <source>
        <dbReference type="Proteomes" id="UP000234950"/>
    </source>
</evidence>
<name>A0A2N5HAT2_9BACI</name>
<dbReference type="AlphaFoldDB" id="A0A2N5HAT2"/>
<dbReference type="GO" id="GO:0016887">
    <property type="term" value="F:ATP hydrolysis activity"/>
    <property type="evidence" value="ECO:0007669"/>
    <property type="project" value="InterPro"/>
</dbReference>
<dbReference type="PANTHER" id="PTHR42781">
    <property type="entry name" value="SPERMIDINE/PUTRESCINE IMPORT ATP-BINDING PROTEIN POTA"/>
    <property type="match status" value="1"/>
</dbReference>
<evidence type="ECO:0000256" key="3">
    <source>
        <dbReference type="ARBA" id="ARBA00022840"/>
    </source>
</evidence>
<keyword evidence="3" id="KW-0067">ATP-binding</keyword>
<dbReference type="Gene3D" id="3.40.50.300">
    <property type="entry name" value="P-loop containing nucleotide triphosphate hydrolases"/>
    <property type="match status" value="1"/>
</dbReference>
<dbReference type="InterPro" id="IPR003439">
    <property type="entry name" value="ABC_transporter-like_ATP-bd"/>
</dbReference>
<dbReference type="Proteomes" id="UP000234950">
    <property type="component" value="Unassembled WGS sequence"/>
</dbReference>
<evidence type="ECO:0000259" key="4">
    <source>
        <dbReference type="PROSITE" id="PS50893"/>
    </source>
</evidence>
<evidence type="ECO:0000256" key="2">
    <source>
        <dbReference type="ARBA" id="ARBA00022741"/>
    </source>
</evidence>
<keyword evidence="6" id="KW-1185">Reference proteome</keyword>
<dbReference type="Pfam" id="PF00005">
    <property type="entry name" value="ABC_tran"/>
    <property type="match status" value="1"/>
</dbReference>
<keyword evidence="2" id="KW-0547">Nucleotide-binding</keyword>
<gene>
    <name evidence="5" type="ORF">CVD27_18965</name>
</gene>
<dbReference type="PROSITE" id="PS50893">
    <property type="entry name" value="ABC_TRANSPORTER_2"/>
    <property type="match status" value="1"/>
</dbReference>